<dbReference type="SUPFAM" id="SSF47384">
    <property type="entry name" value="Homodimeric domain of signal transducing histidine kinase"/>
    <property type="match status" value="1"/>
</dbReference>
<dbReference type="PANTHER" id="PTHR43547:SF2">
    <property type="entry name" value="HYBRID SIGNAL TRANSDUCTION HISTIDINE KINASE C"/>
    <property type="match status" value="1"/>
</dbReference>
<dbReference type="PANTHER" id="PTHR43547">
    <property type="entry name" value="TWO-COMPONENT HISTIDINE KINASE"/>
    <property type="match status" value="1"/>
</dbReference>
<evidence type="ECO:0000256" key="4">
    <source>
        <dbReference type="ARBA" id="ARBA00023015"/>
    </source>
</evidence>
<dbReference type="Gene3D" id="2.130.10.10">
    <property type="entry name" value="YVTN repeat-like/Quinoprotein amine dehydrogenase"/>
    <property type="match status" value="2"/>
</dbReference>
<feature type="transmembrane region" description="Helical" evidence="8">
    <location>
        <begin position="781"/>
        <end position="806"/>
    </location>
</feature>
<dbReference type="InterPro" id="IPR013783">
    <property type="entry name" value="Ig-like_fold"/>
</dbReference>
<dbReference type="SUPFAM" id="SSF55874">
    <property type="entry name" value="ATPase domain of HSP90 chaperone/DNA topoisomerase II/histidine kinase"/>
    <property type="match status" value="1"/>
</dbReference>
<dbReference type="Pfam" id="PF07494">
    <property type="entry name" value="Reg_prop"/>
    <property type="match status" value="3"/>
</dbReference>
<dbReference type="SUPFAM" id="SSF52172">
    <property type="entry name" value="CheY-like"/>
    <property type="match status" value="1"/>
</dbReference>
<dbReference type="InterPro" id="IPR011006">
    <property type="entry name" value="CheY-like_superfamily"/>
</dbReference>
<keyword evidence="4" id="KW-0805">Transcription regulation</keyword>
<dbReference type="Gene3D" id="3.30.565.10">
    <property type="entry name" value="Histidine kinase-like ATPase, C-terminal domain"/>
    <property type="match status" value="1"/>
</dbReference>
<evidence type="ECO:0000259" key="10">
    <source>
        <dbReference type="PROSITE" id="PS01124"/>
    </source>
</evidence>
<feature type="domain" description="HTH araC/xylS-type" evidence="10">
    <location>
        <begin position="1245"/>
        <end position="1344"/>
    </location>
</feature>
<dbReference type="SMART" id="SM00342">
    <property type="entry name" value="HTH_ARAC"/>
    <property type="match status" value="1"/>
</dbReference>
<accession>A0ABQ2ILM6</accession>
<evidence type="ECO:0000256" key="7">
    <source>
        <dbReference type="PROSITE-ProRule" id="PRU00169"/>
    </source>
</evidence>
<dbReference type="InterPro" id="IPR018060">
    <property type="entry name" value="HTH_AraC"/>
</dbReference>
<dbReference type="SUPFAM" id="SSF63829">
    <property type="entry name" value="Calcium-dependent phosphotriesterase"/>
    <property type="match status" value="1"/>
</dbReference>
<evidence type="ECO:0000256" key="3">
    <source>
        <dbReference type="ARBA" id="ARBA00022553"/>
    </source>
</evidence>
<evidence type="ECO:0000256" key="2">
    <source>
        <dbReference type="ARBA" id="ARBA00012438"/>
    </source>
</evidence>
<dbReference type="CDD" id="cd00082">
    <property type="entry name" value="HisKA"/>
    <property type="match status" value="1"/>
</dbReference>
<dbReference type="Pfam" id="PF00512">
    <property type="entry name" value="HisKA"/>
    <property type="match status" value="1"/>
</dbReference>
<dbReference type="InterPro" id="IPR001789">
    <property type="entry name" value="Sig_transdc_resp-reg_receiver"/>
</dbReference>
<gene>
    <name evidence="13" type="ORF">GCM10010967_56300</name>
</gene>
<dbReference type="Gene3D" id="1.10.287.130">
    <property type="match status" value="1"/>
</dbReference>
<keyword evidence="3 7" id="KW-0597">Phosphoprotein</keyword>
<dbReference type="Proteomes" id="UP000632339">
    <property type="component" value="Unassembled WGS sequence"/>
</dbReference>
<dbReference type="Pfam" id="PF02518">
    <property type="entry name" value="HATPase_c"/>
    <property type="match status" value="1"/>
</dbReference>
<dbReference type="PROSITE" id="PS50109">
    <property type="entry name" value="HIS_KIN"/>
    <property type="match status" value="1"/>
</dbReference>
<dbReference type="Gene3D" id="2.60.40.10">
    <property type="entry name" value="Immunoglobulins"/>
    <property type="match status" value="1"/>
</dbReference>
<dbReference type="InterPro" id="IPR003594">
    <property type="entry name" value="HATPase_dom"/>
</dbReference>
<dbReference type="Pfam" id="PF07495">
    <property type="entry name" value="Y_Y_Y"/>
    <property type="match status" value="1"/>
</dbReference>
<dbReference type="InterPro" id="IPR004358">
    <property type="entry name" value="Sig_transdc_His_kin-like_C"/>
</dbReference>
<feature type="chain" id="PRO_5047204257" description="histidine kinase" evidence="9">
    <location>
        <begin position="21"/>
        <end position="1349"/>
    </location>
</feature>
<name>A0ABQ2ILM6_9BACT</name>
<keyword evidence="5" id="KW-0238">DNA-binding</keyword>
<evidence type="ECO:0000259" key="11">
    <source>
        <dbReference type="PROSITE" id="PS50109"/>
    </source>
</evidence>
<keyword evidence="14" id="KW-1185">Reference proteome</keyword>
<feature type="signal peptide" evidence="9">
    <location>
        <begin position="1"/>
        <end position="20"/>
    </location>
</feature>
<keyword evidence="8" id="KW-0472">Membrane</keyword>
<dbReference type="InterPro" id="IPR015943">
    <property type="entry name" value="WD40/YVTN_repeat-like_dom_sf"/>
</dbReference>
<dbReference type="EMBL" id="BMLI01000004">
    <property type="protein sequence ID" value="GGN12992.1"/>
    <property type="molecule type" value="Genomic_DNA"/>
</dbReference>
<evidence type="ECO:0000256" key="9">
    <source>
        <dbReference type="SAM" id="SignalP"/>
    </source>
</evidence>
<dbReference type="EC" id="2.7.13.3" evidence="2"/>
<sequence length="1349" mass="151193">MIRILVIWLCLLTHAFGQSAKLFTVENGLSSSMVTAVHQDRSGFIWVATEDGLNRFDGIKFTVYRQDKAHGEGVASNFIQVLFEDRAGRMYTGSLHGLQYYDPATDSFRTIPLLNGDHKMANVRILAICERRNGDILVGTSGHGVFRVEHDGRQLCAKPLALEVPSNLIIQLFEDNERNLWVSTEDRGLLRFADASTKPAKAYFVSKKVQNNIVTSLCQDKYGRVFAGNMTSGLYMYSAVNDAFQSIPYNGGGSLPIADMTVNRNGQILIGTRGNGLKYFDSGTGKILDMNHNVDTFDFTKSKVFSACEDHSGNTWLGIYQKGLLLMGVNTNRFGYMGYKSASKNLIGSSAVKSLLEDKNGTMWVGTDNDGLYAIPAGHKSATHYYRRPGDLSAPENVMTVFEDSEGSLWTGSYLTGLSKLDRKTGKFTHSNKLSDQNGDNVQRVFDIEEDSRKRLWIATMGSGIFSMDLRTGAVENLDAPPGRISLPNENLLPNSWVNCLLIAKDNKLFIGTFNGLACLDLETKSFVSTFGANSLLKGVAIYALFDDDKGNLWAGTSQGLKKIDRATKAITTFGTVDGLPSNLVGAIMGDKAGNLWLSTNRGLSKMDMETHTFVNFYSADGLQGNEFSQGASMVSQNGEFYFGGINGLTHFKPEEIKMSARRPAVRIVDLFIHDKAVKKGMKSGSYMIVDTTVSSAKEFNLAHYDNSFSLEFSTMDFIDAERVAYMYAINDNTWTVLRAGTARLTFDNLAPGEYHFRLKAKSSKTDSEETRVTIIIHPAWYFSAWAWLAYGLFALLAAVLVFRALKNRQLVKQEMLAHLRREEVNEAKLQFFINIAHEIRTPLTLVVSPLEKLQSQDYNAERMHLYQIMGRNTKRILDLVNQLMDIRKIEKGQMSLQFSNVEMVEYTRDICLLFEEQIETKRVHFEIDAPAQRIFAQIDPLNFDKILINVLSNAFKFTPKGGKIRVALSVINSQEATQRPGLRLAIEDSGPFIDQHETERIFDCFYQSDSHRDHNRYGTGIGLHLVKQLVELHGGRIRAENMAEVGSRFVIEMPLVETTGTEPVPMDEISPAEEFPEEMATDGLYKTRPRKKAKRLVVVDDDAEICNYLTDEMSGEFTVFSYANGEEAYKAILKEIPDLIVSDVMMPVMDGMTLCKKLKANPLVNYIPIILLTAKTAESTNAEGLEMGADAYITKPFNMQILTKTIKALIRNRQILRNNDNEQHYQEEFISRINIKASEEKLLEKVHLLIDKNLANPDLSVEMISNEIGISRVHLHRKLKELTNLTTRDLIRNIRLKQAAELMTKKGLTVSEVAFAVGFANVNSFSVAFKELHGMSPTEFAKNYLEKV</sequence>
<reference evidence="14" key="1">
    <citation type="journal article" date="2019" name="Int. J. Syst. Evol. Microbiol.">
        <title>The Global Catalogue of Microorganisms (GCM) 10K type strain sequencing project: providing services to taxonomists for standard genome sequencing and annotation.</title>
        <authorList>
            <consortium name="The Broad Institute Genomics Platform"/>
            <consortium name="The Broad Institute Genome Sequencing Center for Infectious Disease"/>
            <person name="Wu L."/>
            <person name="Ma J."/>
        </authorList>
    </citation>
    <scope>NUCLEOTIDE SEQUENCE [LARGE SCALE GENOMIC DNA]</scope>
    <source>
        <strain evidence="14">CGMCC 1.6375</strain>
    </source>
</reference>
<dbReference type="InterPro" id="IPR036890">
    <property type="entry name" value="HATPase_C_sf"/>
</dbReference>
<dbReference type="InterPro" id="IPR018062">
    <property type="entry name" value="HTH_AraC-typ_CS"/>
</dbReference>
<dbReference type="SMART" id="SM00448">
    <property type="entry name" value="REC"/>
    <property type="match status" value="1"/>
</dbReference>
<keyword evidence="13" id="KW-0808">Transferase</keyword>
<dbReference type="PROSITE" id="PS00041">
    <property type="entry name" value="HTH_ARAC_FAMILY_1"/>
    <property type="match status" value="1"/>
</dbReference>
<keyword evidence="8" id="KW-0812">Transmembrane</keyword>
<dbReference type="GO" id="GO:0016301">
    <property type="term" value="F:kinase activity"/>
    <property type="evidence" value="ECO:0007669"/>
    <property type="project" value="UniProtKB-KW"/>
</dbReference>
<dbReference type="SUPFAM" id="SSF50998">
    <property type="entry name" value="Quinoprotein alcohol dehydrogenase-like"/>
    <property type="match status" value="1"/>
</dbReference>
<evidence type="ECO:0000313" key="13">
    <source>
        <dbReference type="EMBL" id="GGN12992.1"/>
    </source>
</evidence>
<keyword evidence="13" id="KW-0418">Kinase</keyword>
<proteinExistence type="predicted"/>
<dbReference type="InterPro" id="IPR005467">
    <property type="entry name" value="His_kinase_dom"/>
</dbReference>
<dbReference type="InterPro" id="IPR036097">
    <property type="entry name" value="HisK_dim/P_sf"/>
</dbReference>
<feature type="domain" description="Histidine kinase" evidence="11">
    <location>
        <begin position="835"/>
        <end position="1058"/>
    </location>
</feature>
<keyword evidence="8" id="KW-1133">Transmembrane helix</keyword>
<evidence type="ECO:0000313" key="14">
    <source>
        <dbReference type="Proteomes" id="UP000632339"/>
    </source>
</evidence>
<evidence type="ECO:0000256" key="5">
    <source>
        <dbReference type="ARBA" id="ARBA00023125"/>
    </source>
</evidence>
<dbReference type="SMART" id="SM00388">
    <property type="entry name" value="HisKA"/>
    <property type="match status" value="1"/>
</dbReference>
<keyword evidence="9" id="KW-0732">Signal</keyword>
<feature type="domain" description="Response regulatory" evidence="12">
    <location>
        <begin position="1096"/>
        <end position="1211"/>
    </location>
</feature>
<evidence type="ECO:0000259" key="12">
    <source>
        <dbReference type="PROSITE" id="PS50110"/>
    </source>
</evidence>
<dbReference type="SMART" id="SM00387">
    <property type="entry name" value="HATPase_c"/>
    <property type="match status" value="1"/>
</dbReference>
<dbReference type="PRINTS" id="PR00344">
    <property type="entry name" value="BCTRLSENSOR"/>
</dbReference>
<protein>
    <recommendedName>
        <fullName evidence="2">histidine kinase</fullName>
        <ecNumber evidence="2">2.7.13.3</ecNumber>
    </recommendedName>
</protein>
<dbReference type="PROSITE" id="PS01124">
    <property type="entry name" value="HTH_ARAC_FAMILY_2"/>
    <property type="match status" value="1"/>
</dbReference>
<evidence type="ECO:0000256" key="8">
    <source>
        <dbReference type="SAM" id="Phobius"/>
    </source>
</evidence>
<evidence type="ECO:0000256" key="6">
    <source>
        <dbReference type="ARBA" id="ARBA00023163"/>
    </source>
</evidence>
<dbReference type="InterPro" id="IPR011110">
    <property type="entry name" value="Reg_prop"/>
</dbReference>
<dbReference type="InterPro" id="IPR011123">
    <property type="entry name" value="Y_Y_Y"/>
</dbReference>
<dbReference type="Pfam" id="PF00072">
    <property type="entry name" value="Response_reg"/>
    <property type="match status" value="1"/>
</dbReference>
<comment type="catalytic activity">
    <reaction evidence="1">
        <text>ATP + protein L-histidine = ADP + protein N-phospho-L-histidine.</text>
        <dbReference type="EC" id="2.7.13.3"/>
    </reaction>
</comment>
<dbReference type="InterPro" id="IPR009057">
    <property type="entry name" value="Homeodomain-like_sf"/>
</dbReference>
<dbReference type="CDD" id="cd17574">
    <property type="entry name" value="REC_OmpR"/>
    <property type="match status" value="1"/>
</dbReference>
<keyword evidence="6" id="KW-0804">Transcription</keyword>
<dbReference type="PROSITE" id="PS50110">
    <property type="entry name" value="RESPONSE_REGULATORY"/>
    <property type="match status" value="1"/>
</dbReference>
<feature type="modified residue" description="4-aspartylphosphate" evidence="7">
    <location>
        <position position="1144"/>
    </location>
</feature>
<evidence type="ECO:0000256" key="1">
    <source>
        <dbReference type="ARBA" id="ARBA00000085"/>
    </source>
</evidence>
<organism evidence="13 14">
    <name type="scientific">Dyadobacter beijingensis</name>
    <dbReference type="NCBI Taxonomy" id="365489"/>
    <lineage>
        <taxon>Bacteria</taxon>
        <taxon>Pseudomonadati</taxon>
        <taxon>Bacteroidota</taxon>
        <taxon>Cytophagia</taxon>
        <taxon>Cytophagales</taxon>
        <taxon>Spirosomataceae</taxon>
        <taxon>Dyadobacter</taxon>
    </lineage>
</organism>
<comment type="caution">
    <text evidence="13">The sequence shown here is derived from an EMBL/GenBank/DDBJ whole genome shotgun (WGS) entry which is preliminary data.</text>
</comment>
<dbReference type="Gene3D" id="1.10.10.60">
    <property type="entry name" value="Homeodomain-like"/>
    <property type="match status" value="1"/>
</dbReference>
<dbReference type="InterPro" id="IPR003661">
    <property type="entry name" value="HisK_dim/P_dom"/>
</dbReference>
<dbReference type="InterPro" id="IPR011047">
    <property type="entry name" value="Quinoprotein_ADH-like_sf"/>
</dbReference>
<dbReference type="Gene3D" id="3.40.50.2300">
    <property type="match status" value="1"/>
</dbReference>
<dbReference type="Pfam" id="PF12833">
    <property type="entry name" value="HTH_18"/>
    <property type="match status" value="1"/>
</dbReference>
<dbReference type="SUPFAM" id="SSF46689">
    <property type="entry name" value="Homeodomain-like"/>
    <property type="match status" value="1"/>
</dbReference>